<comment type="caution">
    <text evidence="12">The sequence shown here is derived from an EMBL/GenBank/DDBJ whole genome shotgun (WGS) entry which is preliminary data.</text>
</comment>
<dbReference type="PANTHER" id="PTHR30081:SF8">
    <property type="entry name" value="PROTEIN TRANSLOCASE SUBUNIT SECF"/>
    <property type="match status" value="1"/>
</dbReference>
<accession>A0A5J4K6I1</accession>
<evidence type="ECO:0000256" key="1">
    <source>
        <dbReference type="ARBA" id="ARBA00004651"/>
    </source>
</evidence>
<evidence type="ECO:0000313" key="13">
    <source>
        <dbReference type="Proteomes" id="UP000334820"/>
    </source>
</evidence>
<comment type="subcellular location">
    <subcellularLocation>
        <location evidence="1 9">Cell membrane</location>
        <topology evidence="1 9">Multi-pass membrane protein</topology>
    </subcellularLocation>
</comment>
<feature type="transmembrane region" description="Helical" evidence="9">
    <location>
        <begin position="417"/>
        <end position="438"/>
    </location>
</feature>
<dbReference type="PANTHER" id="PTHR30081">
    <property type="entry name" value="PROTEIN-EXPORT MEMBRANE PROTEIN SEC"/>
    <property type="match status" value="1"/>
</dbReference>
<keyword evidence="3 9" id="KW-1003">Cell membrane</keyword>
<evidence type="ECO:0000256" key="6">
    <source>
        <dbReference type="ARBA" id="ARBA00022989"/>
    </source>
</evidence>
<evidence type="ECO:0000256" key="2">
    <source>
        <dbReference type="ARBA" id="ARBA00022448"/>
    </source>
</evidence>
<name>A0A5J4K6I1_9CHLR</name>
<evidence type="ECO:0000256" key="7">
    <source>
        <dbReference type="ARBA" id="ARBA00023010"/>
    </source>
</evidence>
<feature type="transmembrane region" description="Helical" evidence="9">
    <location>
        <begin position="305"/>
        <end position="324"/>
    </location>
</feature>
<dbReference type="RefSeq" id="WP_151727171.1">
    <property type="nucleotide sequence ID" value="NZ_BKZV01000001.1"/>
</dbReference>
<keyword evidence="2 9" id="KW-0813">Transport</keyword>
<protein>
    <recommendedName>
        <fullName evidence="9">Protein-export membrane protein SecF</fullName>
    </recommendedName>
</protein>
<keyword evidence="5 9" id="KW-0653">Protein transport</keyword>
<proteinExistence type="inferred from homology"/>
<feature type="compositionally biased region" description="Basic and acidic residues" evidence="10">
    <location>
        <begin position="493"/>
        <end position="504"/>
    </location>
</feature>
<dbReference type="Proteomes" id="UP000334820">
    <property type="component" value="Unassembled WGS sequence"/>
</dbReference>
<dbReference type="GO" id="GO:0065002">
    <property type="term" value="P:intracellular protein transmembrane transport"/>
    <property type="evidence" value="ECO:0007669"/>
    <property type="project" value="UniProtKB-UniRule"/>
</dbReference>
<evidence type="ECO:0000256" key="9">
    <source>
        <dbReference type="HAMAP-Rule" id="MF_01464"/>
    </source>
</evidence>
<dbReference type="GO" id="GO:0015450">
    <property type="term" value="F:protein-transporting ATPase activity"/>
    <property type="evidence" value="ECO:0007669"/>
    <property type="project" value="InterPro"/>
</dbReference>
<dbReference type="Pfam" id="PF07549">
    <property type="entry name" value="Sec_GG"/>
    <property type="match status" value="1"/>
</dbReference>
<feature type="transmembrane region" description="Helical" evidence="9">
    <location>
        <begin position="336"/>
        <end position="359"/>
    </location>
</feature>
<organism evidence="12 13">
    <name type="scientific">Thermogemmatispora aurantia</name>
    <dbReference type="NCBI Taxonomy" id="2045279"/>
    <lineage>
        <taxon>Bacteria</taxon>
        <taxon>Bacillati</taxon>
        <taxon>Chloroflexota</taxon>
        <taxon>Ktedonobacteria</taxon>
        <taxon>Thermogemmatisporales</taxon>
        <taxon>Thermogemmatisporaceae</taxon>
        <taxon>Thermogemmatispora</taxon>
    </lineage>
</organism>
<dbReference type="InterPro" id="IPR048634">
    <property type="entry name" value="SecD_SecF_C"/>
</dbReference>
<dbReference type="NCBIfam" id="TIGR00966">
    <property type="entry name" value="transloc_SecF"/>
    <property type="match status" value="1"/>
</dbReference>
<feature type="transmembrane region" description="Helical" evidence="9">
    <location>
        <begin position="444"/>
        <end position="467"/>
    </location>
</feature>
<evidence type="ECO:0000313" key="12">
    <source>
        <dbReference type="EMBL" id="GER82270.1"/>
    </source>
</evidence>
<comment type="caution">
    <text evidence="9">Lacks conserved residue(s) required for the propagation of feature annotation.</text>
</comment>
<dbReference type="InterPro" id="IPR022813">
    <property type="entry name" value="SecD/SecF_arch_bac"/>
</dbReference>
<dbReference type="InterPro" id="IPR022645">
    <property type="entry name" value="SecD/SecF_bac"/>
</dbReference>
<feature type="region of interest" description="Disordered" evidence="10">
    <location>
        <begin position="152"/>
        <end position="197"/>
    </location>
</feature>
<dbReference type="SUPFAM" id="SSF82866">
    <property type="entry name" value="Multidrug efflux transporter AcrB transmembrane domain"/>
    <property type="match status" value="1"/>
</dbReference>
<dbReference type="PRINTS" id="PR01755">
    <property type="entry name" value="SECFTRNLCASE"/>
</dbReference>
<keyword evidence="6 9" id="KW-1133">Transmembrane helix</keyword>
<evidence type="ECO:0000256" key="8">
    <source>
        <dbReference type="ARBA" id="ARBA00023136"/>
    </source>
</evidence>
<reference evidence="12 13" key="1">
    <citation type="journal article" date="2019" name="Int. J. Syst. Evol. Microbiol.">
        <title>Thermogemmatispora aurantia sp. nov. and Thermogemmatispora argillosa sp. nov., within the class Ktedonobacteria, and emended description of the genus Thermogemmatispora.</title>
        <authorList>
            <person name="Zheng Y."/>
            <person name="Wang C.M."/>
            <person name="Sakai Y."/>
            <person name="Abe K."/>
            <person name="Yokota A."/>
            <person name="Yabe S."/>
        </authorList>
    </citation>
    <scope>NUCLEOTIDE SEQUENCE [LARGE SCALE GENOMIC DNA]</scope>
    <source>
        <strain evidence="12 13">A1-2</strain>
    </source>
</reference>
<dbReference type="Gene3D" id="1.20.1640.10">
    <property type="entry name" value="Multidrug efflux transporter AcrB transmembrane domain"/>
    <property type="match status" value="1"/>
</dbReference>
<evidence type="ECO:0000256" key="3">
    <source>
        <dbReference type="ARBA" id="ARBA00022475"/>
    </source>
</evidence>
<gene>
    <name evidence="9" type="primary">secF</name>
    <name evidence="12" type="ORF">KTAU_09080</name>
</gene>
<dbReference type="InterPro" id="IPR005665">
    <property type="entry name" value="SecF_bac"/>
</dbReference>
<feature type="region of interest" description="Disordered" evidence="10">
    <location>
        <begin position="484"/>
        <end position="504"/>
    </location>
</feature>
<evidence type="ECO:0000256" key="5">
    <source>
        <dbReference type="ARBA" id="ARBA00022927"/>
    </source>
</evidence>
<feature type="compositionally biased region" description="Low complexity" evidence="10">
    <location>
        <begin position="156"/>
        <end position="197"/>
    </location>
</feature>
<comment type="function">
    <text evidence="9">Part of the Sec protein translocase complex. Interacts with the SecYEG preprotein conducting channel. SecDF uses the proton motive force (PMF) to complete protein translocation after the ATP-dependent function of SecA.</text>
</comment>
<feature type="domain" description="Protein export membrane protein SecD/SecF C-terminal" evidence="11">
    <location>
        <begin position="284"/>
        <end position="468"/>
    </location>
</feature>
<comment type="similarity">
    <text evidence="9">Belongs to the SecD/SecF family. SecF subfamily.</text>
</comment>
<evidence type="ECO:0000256" key="4">
    <source>
        <dbReference type="ARBA" id="ARBA00022692"/>
    </source>
</evidence>
<evidence type="ECO:0000256" key="10">
    <source>
        <dbReference type="SAM" id="MobiDB-lite"/>
    </source>
</evidence>
<dbReference type="GO" id="GO:0005886">
    <property type="term" value="C:plasma membrane"/>
    <property type="evidence" value="ECO:0007669"/>
    <property type="project" value="UniProtKB-SubCell"/>
</dbReference>
<dbReference type="InterPro" id="IPR022646">
    <property type="entry name" value="SecD/SecF_CS"/>
</dbReference>
<dbReference type="EMBL" id="BKZV01000001">
    <property type="protein sequence ID" value="GER82270.1"/>
    <property type="molecule type" value="Genomic_DNA"/>
</dbReference>
<dbReference type="GO" id="GO:0006605">
    <property type="term" value="P:protein targeting"/>
    <property type="evidence" value="ECO:0007669"/>
    <property type="project" value="UniProtKB-UniRule"/>
</dbReference>
<comment type="subunit">
    <text evidence="9">Forms a complex with SecD. Part of the essential Sec protein translocation apparatus which comprises SecA, SecYEG and auxiliary proteins SecDF. Other proteins may also be involved.</text>
</comment>
<keyword evidence="8 9" id="KW-0472">Membrane</keyword>
<keyword evidence="13" id="KW-1185">Reference proteome</keyword>
<keyword evidence="7 9" id="KW-0811">Translocation</keyword>
<dbReference type="AlphaFoldDB" id="A0A5J4K6I1"/>
<dbReference type="Pfam" id="PF02355">
    <property type="entry name" value="SecD_SecF_C"/>
    <property type="match status" value="1"/>
</dbReference>
<keyword evidence="4 9" id="KW-0812">Transmembrane</keyword>
<evidence type="ECO:0000259" key="11">
    <source>
        <dbReference type="Pfam" id="PF02355"/>
    </source>
</evidence>
<dbReference type="GO" id="GO:0043952">
    <property type="term" value="P:protein transport by the Sec complex"/>
    <property type="evidence" value="ECO:0007669"/>
    <property type="project" value="UniProtKB-UniRule"/>
</dbReference>
<dbReference type="HAMAP" id="MF_01464_B">
    <property type="entry name" value="SecF_B"/>
    <property type="match status" value="1"/>
</dbReference>
<feature type="transmembrane region" description="Helical" evidence="9">
    <location>
        <begin position="365"/>
        <end position="386"/>
    </location>
</feature>
<sequence length="504" mass="53566">MFRLVEKRYLFLALSLLVIVPGTLSLIIKGLNVGIDFAGGSSLSLRPEKQLTITTVRNLLRPFPLKDVQVQLGNDQTLAGKGTVWVRLNTTIDSTVQNAIKKDLQTLYKSTSLGITFDDLVYSGKKVTIVTVTNFPTGVTPKVEDIRNALSKLPNTTDTTQATSSSSVSSATPTPTSGPSVARTPTPTASAPTKATATAAAQATATATAKQVTPTATATATVTATATATPASSSNSNAATIPVKVMDIRQGTTTQTINILTVTPLDPNLQAAIEGAFINQGNTYVQLLQTATVQGSVAADTQRNAILAVVAASILILLYIWFAFRKVPRPWRYGVCAVLALVHDVLVVLGVSSILGWAVGFQVDSLFITALLTVIGFSVHDTIVVFDRIRENMQRRTVETFEEVVNASLIQTMARSLNTSLTVLFTLAALTLFGGVSIRPFTGTLLLGIFSGTYSSIFNASMLLVIWEKGELGLSWLRARFGGAGATAPSGRRARERELTSTRG</sequence>